<dbReference type="EMBL" id="RDPI01000014">
    <property type="protein sequence ID" value="MBF4374025.1"/>
    <property type="molecule type" value="Genomic_DNA"/>
</dbReference>
<evidence type="ECO:0000259" key="3">
    <source>
        <dbReference type="Pfam" id="PF01565"/>
    </source>
</evidence>
<feature type="compositionally biased region" description="Pro residues" evidence="2">
    <location>
        <begin position="376"/>
        <end position="385"/>
    </location>
</feature>
<dbReference type="InterPro" id="IPR016169">
    <property type="entry name" value="FAD-bd_PCMH_sub2"/>
</dbReference>
<feature type="domain" description="FAD linked oxidase N-terminal" evidence="3">
    <location>
        <begin position="54"/>
        <end position="186"/>
    </location>
</feature>
<evidence type="ECO:0000313" key="4">
    <source>
        <dbReference type="EMBL" id="MBF4374025.1"/>
    </source>
</evidence>
<keyword evidence="1" id="KW-0285">Flavoprotein</keyword>
<reference evidence="4 5" key="1">
    <citation type="journal article" date="2021" name="PeerJ">
        <title>Analysis of 44 Vibrio anguillarum genomes reveals high genetic diversity.</title>
        <authorList>
            <person name="Hansen M.J."/>
            <person name="Dalsgaard I."/>
        </authorList>
    </citation>
    <scope>NUCLEOTIDE SEQUENCE [LARGE SCALE GENOMIC DNA]</scope>
    <source>
        <strain evidence="4 5">040915-1/1B</strain>
    </source>
</reference>
<feature type="region of interest" description="Disordered" evidence="2">
    <location>
        <begin position="361"/>
        <end position="388"/>
    </location>
</feature>
<protein>
    <submittedName>
        <fullName evidence="4">FAD-binding protein</fullName>
    </submittedName>
</protein>
<proteinExistence type="predicted"/>
<evidence type="ECO:0000313" key="5">
    <source>
        <dbReference type="Proteomes" id="UP000726136"/>
    </source>
</evidence>
<dbReference type="PANTHER" id="PTHR43762:SF1">
    <property type="entry name" value="D-ARABINONO-1,4-LACTONE OXIDASE"/>
    <property type="match status" value="1"/>
</dbReference>
<keyword evidence="5" id="KW-1185">Reference proteome</keyword>
<evidence type="ECO:0000256" key="1">
    <source>
        <dbReference type="ARBA" id="ARBA00022827"/>
    </source>
</evidence>
<comment type="caution">
    <text evidence="4">The sequence shown here is derived from an EMBL/GenBank/DDBJ whole genome shotgun (WGS) entry which is preliminary data.</text>
</comment>
<dbReference type="Gene3D" id="3.30.465.10">
    <property type="match status" value="1"/>
</dbReference>
<dbReference type="InterPro" id="IPR036318">
    <property type="entry name" value="FAD-bd_PCMH-like_sf"/>
</dbReference>
<dbReference type="Pfam" id="PF01565">
    <property type="entry name" value="FAD_binding_4"/>
    <property type="match status" value="1"/>
</dbReference>
<keyword evidence="1" id="KW-0274">FAD</keyword>
<dbReference type="PANTHER" id="PTHR43762">
    <property type="entry name" value="L-GULONOLACTONE OXIDASE"/>
    <property type="match status" value="1"/>
</dbReference>
<dbReference type="Gene3D" id="3.30.43.10">
    <property type="entry name" value="Uridine Diphospho-n-acetylenolpyruvylglucosamine Reductase, domain 2"/>
    <property type="match status" value="1"/>
</dbReference>
<evidence type="ECO:0000256" key="2">
    <source>
        <dbReference type="SAM" id="MobiDB-lite"/>
    </source>
</evidence>
<dbReference type="Proteomes" id="UP000726136">
    <property type="component" value="Unassembled WGS sequence"/>
</dbReference>
<name>A0ABR9Z6E4_VIBAN</name>
<dbReference type="RefSeq" id="WP_194663687.1">
    <property type="nucleotide sequence ID" value="NZ_RDPI01000014.1"/>
</dbReference>
<gene>
    <name evidence="4" type="ORF">EAY46_13180</name>
</gene>
<dbReference type="InterPro" id="IPR010031">
    <property type="entry name" value="FAD_lactone_oxidase-like"/>
</dbReference>
<dbReference type="InterPro" id="IPR006094">
    <property type="entry name" value="Oxid_FAD_bind_N"/>
</dbReference>
<organism evidence="4 5">
    <name type="scientific">Vibrio anguillarum</name>
    <name type="common">Listonella anguillarum</name>
    <dbReference type="NCBI Taxonomy" id="55601"/>
    <lineage>
        <taxon>Bacteria</taxon>
        <taxon>Pseudomonadati</taxon>
        <taxon>Pseudomonadota</taxon>
        <taxon>Gammaproteobacteria</taxon>
        <taxon>Vibrionales</taxon>
        <taxon>Vibrionaceae</taxon>
        <taxon>Vibrio</taxon>
    </lineage>
</organism>
<dbReference type="InterPro" id="IPR016167">
    <property type="entry name" value="FAD-bd_PCMH_sub1"/>
</dbReference>
<accession>A0ABR9Z6E4</accession>
<sequence length="546" mass="60831">MKPYIEILNDQQWQNWHRTLHTGGEVTKLLKPYNQFEQQAVSPDRPFIAGMAGLQAIIAKAKQAQTKVRAYGSKWSLNNIAFTQDYIVDSNQLDYSLIGIEDNNYVQKDYQGIKDQLAFVQCGVMVKTLNQRLQEKNLALPTSGASDGQTFIGAVSTGTHGSAHAIGAMENYVRGIHLVTLDEQLVFLQRASDPVITDEFCDWLTNTKLINDDELFNAALVGFGSFGLVHGLLIQTEPLYLLEKFVKKMQFTPKVKHAICTMDVEGLGLPKGNELPFHFEVVLNPYYLKKGEEGAFIRVLYKSKLPTTDFSVQQYQEAAEQSTDLFDASYGINPESFIIKKVLAKAIQVVLEEEVKPTDGKLIPGLPGQQFGSDNPPDPTSPAPLPGTSIEISVPLDRVGDAMDLILKITKKHPFGAPLAFRYVKNSRASLAFTQYGPISVAMEMPGLDDPLNFASKGHQAIFDALAESDIPHAYHWGQALPQNNQWVDQSYDTKRLNNWKASRLKLLGEQGCKMFSNKLTEKIGLWDHRQMKRDTSPSVRHSGAA</sequence>
<dbReference type="SUPFAM" id="SSF56176">
    <property type="entry name" value="FAD-binding/transporter-associated domain-like"/>
    <property type="match status" value="1"/>
</dbReference>